<protein>
    <submittedName>
        <fullName evidence="2">Uncharacterized protein</fullName>
    </submittedName>
</protein>
<dbReference type="Proteomes" id="UP000509626">
    <property type="component" value="Chromosome"/>
</dbReference>
<evidence type="ECO:0000313" key="2">
    <source>
        <dbReference type="EMBL" id="QLG62653.1"/>
    </source>
</evidence>
<reference evidence="2 3" key="1">
    <citation type="submission" date="2020-06" db="EMBL/GenBank/DDBJ databases">
        <title>NJ-3-1, isolated from saline soil.</title>
        <authorList>
            <person name="Cui H.L."/>
            <person name="Shi X."/>
        </authorList>
    </citation>
    <scope>NUCLEOTIDE SEQUENCE [LARGE SCALE GENOMIC DNA]</scope>
    <source>
        <strain evidence="2 3">NJ-3-1</strain>
    </source>
</reference>
<feature type="compositionally biased region" description="Acidic residues" evidence="1">
    <location>
        <begin position="7"/>
        <end position="25"/>
    </location>
</feature>
<dbReference type="AlphaFoldDB" id="A0A7D5LB89"/>
<organism evidence="2 3">
    <name type="scientific">Halorarum salinum</name>
    <dbReference type="NCBI Taxonomy" id="2743089"/>
    <lineage>
        <taxon>Archaea</taxon>
        <taxon>Methanobacteriati</taxon>
        <taxon>Methanobacteriota</taxon>
        <taxon>Stenosarchaea group</taxon>
        <taxon>Halobacteria</taxon>
        <taxon>Halobacteriales</taxon>
        <taxon>Haloferacaceae</taxon>
        <taxon>Halorarum</taxon>
    </lineage>
</organism>
<gene>
    <name evidence="2" type="ORF">HUG12_13330</name>
</gene>
<dbReference type="EMBL" id="CP058579">
    <property type="protein sequence ID" value="QLG62653.1"/>
    <property type="molecule type" value="Genomic_DNA"/>
</dbReference>
<sequence>MAGCGNPDDEDGDGGDDGGGDDAYDRDEPKQLGPREGFGSRDGVRDGVHVPDLVDGWAHDSHFFVRSLRSSSQFRFA</sequence>
<name>A0A7D5LB89_9EURY</name>
<keyword evidence="3" id="KW-1185">Reference proteome</keyword>
<evidence type="ECO:0000313" key="3">
    <source>
        <dbReference type="Proteomes" id="UP000509626"/>
    </source>
</evidence>
<evidence type="ECO:0000256" key="1">
    <source>
        <dbReference type="SAM" id="MobiDB-lite"/>
    </source>
</evidence>
<dbReference type="KEGG" id="halu:HUG12_13330"/>
<accession>A0A7D5LB89</accession>
<dbReference type="GeneID" id="56038459"/>
<dbReference type="RefSeq" id="WP_179269238.1">
    <property type="nucleotide sequence ID" value="NZ_CP058579.1"/>
</dbReference>
<proteinExistence type="predicted"/>
<feature type="region of interest" description="Disordered" evidence="1">
    <location>
        <begin position="1"/>
        <end position="46"/>
    </location>
</feature>